<sequence length="194" mass="22125">MHSHITETCTRILQDGTKKEFDCPKAVVDYNKSMGGVDKAYMLCAIHGRDRKSMKWWHRIFFGLIDRAIVNSQVVYSKLQRGQNNISTFDFRRAVAQSVVNLSRKPQVGRPLSVEPNPTAQKRKRQAPSVSRDVRLQNLGARWIVFSEIRGRCEVCSITGVEFRPKSKCKTCGVRLCCNQSKNCFNVYHGVSEV</sequence>
<keyword evidence="4" id="KW-1185">Reference proteome</keyword>
<evidence type="ECO:0000259" key="2">
    <source>
        <dbReference type="Pfam" id="PF13843"/>
    </source>
</evidence>
<dbReference type="PANTHER" id="PTHR46599">
    <property type="entry name" value="PIGGYBAC TRANSPOSABLE ELEMENT-DERIVED PROTEIN 4"/>
    <property type="match status" value="1"/>
</dbReference>
<evidence type="ECO:0000313" key="4">
    <source>
        <dbReference type="Proteomes" id="UP001347796"/>
    </source>
</evidence>
<proteinExistence type="predicted"/>
<feature type="domain" description="PiggyBac transposable element-derived protein" evidence="2">
    <location>
        <begin position="16"/>
        <end position="72"/>
    </location>
</feature>
<organism evidence="3 4">
    <name type="scientific">Patella caerulea</name>
    <name type="common">Rayed Mediterranean limpet</name>
    <dbReference type="NCBI Taxonomy" id="87958"/>
    <lineage>
        <taxon>Eukaryota</taxon>
        <taxon>Metazoa</taxon>
        <taxon>Spiralia</taxon>
        <taxon>Lophotrochozoa</taxon>
        <taxon>Mollusca</taxon>
        <taxon>Gastropoda</taxon>
        <taxon>Patellogastropoda</taxon>
        <taxon>Patelloidea</taxon>
        <taxon>Patellidae</taxon>
        <taxon>Patella</taxon>
    </lineage>
</organism>
<reference evidence="3 4" key="1">
    <citation type="submission" date="2024-01" db="EMBL/GenBank/DDBJ databases">
        <title>The genome of the rayed Mediterranean limpet Patella caerulea (Linnaeus, 1758).</title>
        <authorList>
            <person name="Anh-Thu Weber A."/>
            <person name="Halstead-Nussloch G."/>
        </authorList>
    </citation>
    <scope>NUCLEOTIDE SEQUENCE [LARGE SCALE GENOMIC DNA]</scope>
    <source>
        <strain evidence="3">AATW-2023a</strain>
        <tissue evidence="3">Whole specimen</tissue>
    </source>
</reference>
<evidence type="ECO:0000313" key="3">
    <source>
        <dbReference type="EMBL" id="KAK6169503.1"/>
    </source>
</evidence>
<dbReference type="Pfam" id="PF13843">
    <property type="entry name" value="DDE_Tnp_1_7"/>
    <property type="match status" value="1"/>
</dbReference>
<dbReference type="InterPro" id="IPR029526">
    <property type="entry name" value="PGBD"/>
</dbReference>
<dbReference type="PANTHER" id="PTHR46599:SF3">
    <property type="entry name" value="PIGGYBAC TRANSPOSABLE ELEMENT-DERIVED PROTEIN 4"/>
    <property type="match status" value="1"/>
</dbReference>
<dbReference type="AlphaFoldDB" id="A0AAN8J1A9"/>
<evidence type="ECO:0000256" key="1">
    <source>
        <dbReference type="SAM" id="MobiDB-lite"/>
    </source>
</evidence>
<dbReference type="Proteomes" id="UP001347796">
    <property type="component" value="Unassembled WGS sequence"/>
</dbReference>
<gene>
    <name evidence="3" type="ORF">SNE40_020546</name>
</gene>
<dbReference type="EMBL" id="JAZGQO010000015">
    <property type="protein sequence ID" value="KAK6169503.1"/>
    <property type="molecule type" value="Genomic_DNA"/>
</dbReference>
<comment type="caution">
    <text evidence="3">The sequence shown here is derived from an EMBL/GenBank/DDBJ whole genome shotgun (WGS) entry which is preliminary data.</text>
</comment>
<protein>
    <recommendedName>
        <fullName evidence="2">PiggyBac transposable element-derived protein domain-containing protein</fullName>
    </recommendedName>
</protein>
<accession>A0AAN8J1A9</accession>
<name>A0AAN8J1A9_PATCE</name>
<feature type="region of interest" description="Disordered" evidence="1">
    <location>
        <begin position="108"/>
        <end position="129"/>
    </location>
</feature>